<accession>A0ABP6UT68</accession>
<evidence type="ECO:0000313" key="3">
    <source>
        <dbReference type="Proteomes" id="UP001500459"/>
    </source>
</evidence>
<comment type="caution">
    <text evidence="2">The sequence shown here is derived from an EMBL/GenBank/DDBJ whole genome shotgun (WGS) entry which is preliminary data.</text>
</comment>
<gene>
    <name evidence="2" type="ORF">GCM10022393_38600</name>
</gene>
<evidence type="ECO:0000313" key="2">
    <source>
        <dbReference type="EMBL" id="GAA3520647.1"/>
    </source>
</evidence>
<reference evidence="3" key="1">
    <citation type="journal article" date="2019" name="Int. J. Syst. Evol. Microbiol.">
        <title>The Global Catalogue of Microorganisms (GCM) 10K type strain sequencing project: providing services to taxonomists for standard genome sequencing and annotation.</title>
        <authorList>
            <consortium name="The Broad Institute Genomics Platform"/>
            <consortium name="The Broad Institute Genome Sequencing Center for Infectious Disease"/>
            <person name="Wu L."/>
            <person name="Ma J."/>
        </authorList>
    </citation>
    <scope>NUCLEOTIDE SEQUENCE [LARGE SCALE GENOMIC DNA]</scope>
    <source>
        <strain evidence="3">JCM 17106</strain>
    </source>
</reference>
<keyword evidence="1" id="KW-0732">Signal</keyword>
<sequence>MKKTQTYFLAFLLISSITSFAQIRVGGGVSVGVNIHIPIPDVVVVTRSPQPRNVPKATRPIIHTCDHICTHDRNYGNFSFGKIQNQNGSQGNYVFHVTNALLEDVSGHKEKIIYYLDTNEILELIISTQNPDDYNYHFVRNMNRYQGNVILAVLLNGQEIALNNGSLSLQPLVNKGFHSVINLHTEQEGSFNGTVNF</sequence>
<organism evidence="2 3">
    <name type="scientific">Aquimarina addita</name>
    <dbReference type="NCBI Taxonomy" id="870485"/>
    <lineage>
        <taxon>Bacteria</taxon>
        <taxon>Pseudomonadati</taxon>
        <taxon>Bacteroidota</taxon>
        <taxon>Flavobacteriia</taxon>
        <taxon>Flavobacteriales</taxon>
        <taxon>Flavobacteriaceae</taxon>
        <taxon>Aquimarina</taxon>
    </lineage>
</organism>
<proteinExistence type="predicted"/>
<keyword evidence="3" id="KW-1185">Reference proteome</keyword>
<feature type="chain" id="PRO_5046693811" evidence="1">
    <location>
        <begin position="22"/>
        <end position="197"/>
    </location>
</feature>
<evidence type="ECO:0000256" key="1">
    <source>
        <dbReference type="SAM" id="SignalP"/>
    </source>
</evidence>
<feature type="signal peptide" evidence="1">
    <location>
        <begin position="1"/>
        <end position="21"/>
    </location>
</feature>
<dbReference type="Proteomes" id="UP001500459">
    <property type="component" value="Unassembled WGS sequence"/>
</dbReference>
<dbReference type="EMBL" id="BAABCW010000024">
    <property type="protein sequence ID" value="GAA3520647.1"/>
    <property type="molecule type" value="Genomic_DNA"/>
</dbReference>
<name>A0ABP6UT68_9FLAO</name>
<protein>
    <submittedName>
        <fullName evidence="2">Uncharacterized protein</fullName>
    </submittedName>
</protein>
<dbReference type="RefSeq" id="WP_344930265.1">
    <property type="nucleotide sequence ID" value="NZ_BAABCW010000024.1"/>
</dbReference>